<gene>
    <name evidence="8" type="ORF">B9Z19DRAFT_1124857</name>
</gene>
<comment type="subunit">
    <text evidence="4">Binds to mitochondrial small subunit 15S rRNA.</text>
</comment>
<organism evidence="8 9">
    <name type="scientific">Tuber borchii</name>
    <name type="common">White truffle</name>
    <dbReference type="NCBI Taxonomy" id="42251"/>
    <lineage>
        <taxon>Eukaryota</taxon>
        <taxon>Fungi</taxon>
        <taxon>Dikarya</taxon>
        <taxon>Ascomycota</taxon>
        <taxon>Pezizomycotina</taxon>
        <taxon>Pezizomycetes</taxon>
        <taxon>Pezizales</taxon>
        <taxon>Tuberaceae</taxon>
        <taxon>Tuber</taxon>
    </lineage>
</organism>
<dbReference type="AlphaFoldDB" id="A0A2T6ZW06"/>
<dbReference type="InterPro" id="IPR011990">
    <property type="entry name" value="TPR-like_helical_dom_sf"/>
</dbReference>
<evidence type="ECO:0000256" key="4">
    <source>
        <dbReference type="ARBA" id="ARBA00044511"/>
    </source>
</evidence>
<dbReference type="EMBL" id="NESQ01000085">
    <property type="protein sequence ID" value="PUU79669.1"/>
    <property type="molecule type" value="Genomic_DNA"/>
</dbReference>
<dbReference type="Proteomes" id="UP000244722">
    <property type="component" value="Unassembled WGS sequence"/>
</dbReference>
<feature type="repeat" description="PPR" evidence="5">
    <location>
        <begin position="210"/>
        <end position="244"/>
    </location>
</feature>
<proteinExistence type="inferred from homology"/>
<evidence type="ECO:0000313" key="9">
    <source>
        <dbReference type="Proteomes" id="UP000244722"/>
    </source>
</evidence>
<dbReference type="Pfam" id="PF13041">
    <property type="entry name" value="PPR_2"/>
    <property type="match status" value="1"/>
</dbReference>
<dbReference type="OrthoDB" id="185373at2759"/>
<keyword evidence="9" id="KW-1185">Reference proteome</keyword>
<dbReference type="InterPro" id="IPR057027">
    <property type="entry name" value="TPR_mt"/>
</dbReference>
<protein>
    <recommendedName>
        <fullName evidence="7">Pentatricopeptide repeat-containing protein-mitochondrial domain-containing protein</fullName>
    </recommendedName>
</protein>
<evidence type="ECO:0000313" key="8">
    <source>
        <dbReference type="EMBL" id="PUU79669.1"/>
    </source>
</evidence>
<evidence type="ECO:0000256" key="6">
    <source>
        <dbReference type="SAM" id="MobiDB-lite"/>
    </source>
</evidence>
<dbReference type="PANTHER" id="PTHR47447">
    <property type="entry name" value="OS03G0856100 PROTEIN"/>
    <property type="match status" value="1"/>
</dbReference>
<dbReference type="Gene3D" id="1.25.40.10">
    <property type="entry name" value="Tetratricopeptide repeat domain"/>
    <property type="match status" value="2"/>
</dbReference>
<feature type="repeat" description="PPR" evidence="5">
    <location>
        <begin position="245"/>
        <end position="279"/>
    </location>
</feature>
<feature type="domain" description="Pentatricopeptide repeat-containing protein-mitochondrial" evidence="7">
    <location>
        <begin position="308"/>
        <end position="410"/>
    </location>
</feature>
<evidence type="ECO:0000256" key="2">
    <source>
        <dbReference type="ARBA" id="ARBA00022737"/>
    </source>
</evidence>
<name>A0A2T6ZW06_TUBBO</name>
<dbReference type="Pfam" id="PF23276">
    <property type="entry name" value="TPR_24"/>
    <property type="match status" value="1"/>
</dbReference>
<sequence length="750" mass="85127">MFRNRFLRSLSQPLSRTVARTAPSIAATAYSSLGRLEFPGKFICVSCQVRALASQARRGRGTRASGFLGVIKRLEAHVQLIEKRAADLAVQDAARKRLPSFDMTEEMQDQAYASLMTPGSKTAAFLPQPKTVSEMLPAPIIERLGSATALVDTSTPLWSAIIGELGSNGGFQGMEIMDVNCLLMSMDLKSRVESTSVLQEMMDKAKLEPDTFTYDLLMMAHAQLKRPVEVKILFQDLKKRGVAPTVFTYAHLLKAHSLQANVEEAGNAFIEMRDAGIRPNIVVYTTLIQTCLNRREVPTAWQIFDLMKLKSRATAPDTHTFALMLHACALEGASERALNLFKDMTDRMKLRPTKETYHALIHALAVRRDYYHEVWRYATEMQQEGFRMDRRVLGTLIQACGKRGDLTRARMLIRHMLGSGKEDIIPNSATYQCLFRAYANAEVVKKCTKFAEDDPLETPVPYVGPDTRLMKQEESFTEDTLPFSQNTILNDPLEIMGEAKRVMRWLCAVKPHLVDTQLMNAFLDVYCHHFKLKVIYYKAFTDPTESDYIELTTSSAETEDLTPEPNASVPATTTTTTDTDTRADIDTGPDRNTDGGSPDQFTFQTRVPRNLYTFQIALNSAYRNRDLSFARDIYNHRVKYLRTKQYLWYRESERKRLDVQAECSLINTLARCEMLGEAAARLEAACLKYKIYEPDIATLHIKALQLDDFKTLRVIKECVGTTPFRDYATGVRFRPRWDDGDRVEELSKTW</sequence>
<comment type="function">
    <text evidence="3">Regulates mitochondrial small subunit maturation by controlling 15S rRNA 5'-end processing. Localizes to the 5' precursor of the 15S rRNA in a position that is subsequently occupied by mS47 in the mature yeast mtSSU. Uses structure and sequence-specific RNA recognition, binding to a single-stranded region of the precursor and specifically recognizing bases -6 to -1. The exchange of Ccm1 for mS47 is coupled to the irreversible removal of precursor rRNA that is accompanied by conformational changes of the mitoribosomal proteins uS5m and mS26. These conformational changes signal completion of 5'-end rRNA processing through protection of the mature 5'-end of the 15S rRNA and stabilization of mS47. The removal of the 5' precursor together with the dissociation of Ccm1 may be catalyzed by the 5'-3' exoribonuclease Pet127. Involved in the specific removal of group I introns in mitochondrial encoded transcripts.</text>
</comment>
<evidence type="ECO:0000259" key="7">
    <source>
        <dbReference type="Pfam" id="PF23276"/>
    </source>
</evidence>
<comment type="similarity">
    <text evidence="1">Belongs to the CCM1 family.</text>
</comment>
<evidence type="ECO:0000256" key="3">
    <source>
        <dbReference type="ARBA" id="ARBA00044493"/>
    </source>
</evidence>
<evidence type="ECO:0000256" key="5">
    <source>
        <dbReference type="PROSITE-ProRule" id="PRU00708"/>
    </source>
</evidence>
<accession>A0A2T6ZW06</accession>
<dbReference type="PANTHER" id="PTHR47447:SF17">
    <property type="entry name" value="OS12G0638900 PROTEIN"/>
    <property type="match status" value="1"/>
</dbReference>
<feature type="compositionally biased region" description="Basic and acidic residues" evidence="6">
    <location>
        <begin position="579"/>
        <end position="593"/>
    </location>
</feature>
<dbReference type="InterPro" id="IPR002885">
    <property type="entry name" value="PPR_rpt"/>
</dbReference>
<comment type="caution">
    <text evidence="8">The sequence shown here is derived from an EMBL/GenBank/DDBJ whole genome shotgun (WGS) entry which is preliminary data.</text>
</comment>
<evidence type="ECO:0000256" key="1">
    <source>
        <dbReference type="ARBA" id="ARBA00006192"/>
    </source>
</evidence>
<dbReference type="STRING" id="42251.A0A2T6ZW06"/>
<dbReference type="PROSITE" id="PS51375">
    <property type="entry name" value="PPR"/>
    <property type="match status" value="3"/>
</dbReference>
<feature type="region of interest" description="Disordered" evidence="6">
    <location>
        <begin position="554"/>
        <end position="600"/>
    </location>
</feature>
<keyword evidence="2" id="KW-0677">Repeat</keyword>
<feature type="repeat" description="PPR" evidence="5">
    <location>
        <begin position="317"/>
        <end position="347"/>
    </location>
</feature>
<reference evidence="8 9" key="1">
    <citation type="submission" date="2017-04" db="EMBL/GenBank/DDBJ databases">
        <title>Draft genome sequence of Tuber borchii Vittad., a whitish edible truffle.</title>
        <authorList>
            <consortium name="DOE Joint Genome Institute"/>
            <person name="Murat C."/>
            <person name="Kuo A."/>
            <person name="Barry K.W."/>
            <person name="Clum A."/>
            <person name="Dockter R.B."/>
            <person name="Fauchery L."/>
            <person name="Iotti M."/>
            <person name="Kohler A."/>
            <person name="Labutti K."/>
            <person name="Lindquist E.A."/>
            <person name="Lipzen A."/>
            <person name="Ohm R.A."/>
            <person name="Wang M."/>
            <person name="Grigoriev I.V."/>
            <person name="Zambonelli A."/>
            <person name="Martin F.M."/>
        </authorList>
    </citation>
    <scope>NUCLEOTIDE SEQUENCE [LARGE SCALE GENOMIC DNA]</scope>
    <source>
        <strain evidence="8 9">Tbo3840</strain>
    </source>
</reference>